<dbReference type="InterPro" id="IPR047964">
    <property type="entry name" value="EFR1-like"/>
</dbReference>
<reference evidence="9" key="1">
    <citation type="journal article" date="2021" name="PeerJ">
        <title>Extensive microbial diversity within the chicken gut microbiome revealed by metagenomics and culture.</title>
        <authorList>
            <person name="Gilroy R."/>
            <person name="Ravi A."/>
            <person name="Getino M."/>
            <person name="Pursley I."/>
            <person name="Horton D.L."/>
            <person name="Alikhan N.F."/>
            <person name="Baker D."/>
            <person name="Gharbi K."/>
            <person name="Hall N."/>
            <person name="Watson M."/>
            <person name="Adriaenssens E.M."/>
            <person name="Foster-Nyarko E."/>
            <person name="Jarju S."/>
            <person name="Secka A."/>
            <person name="Antonio M."/>
            <person name="Oren A."/>
            <person name="Chaudhuri R.R."/>
            <person name="La Ragione R."/>
            <person name="Hildebrand F."/>
            <person name="Pallen M.J."/>
        </authorList>
    </citation>
    <scope>NUCLEOTIDE SEQUENCE</scope>
    <source>
        <strain evidence="9">ChiBcec16-3735</strain>
    </source>
</reference>
<evidence type="ECO:0000313" key="9">
    <source>
        <dbReference type="EMBL" id="HIZ57216.1"/>
    </source>
</evidence>
<evidence type="ECO:0000256" key="6">
    <source>
        <dbReference type="ARBA" id="ARBA00023004"/>
    </source>
</evidence>
<dbReference type="Proteomes" id="UP000824065">
    <property type="component" value="Unassembled WGS sequence"/>
</dbReference>
<evidence type="ECO:0000256" key="3">
    <source>
        <dbReference type="ARBA" id="ARBA00013529"/>
    </source>
</evidence>
<evidence type="ECO:0000259" key="8">
    <source>
        <dbReference type="PROSITE" id="PS51379"/>
    </source>
</evidence>
<feature type="domain" description="4Fe-4S ferredoxin-type" evidence="8">
    <location>
        <begin position="201"/>
        <end position="229"/>
    </location>
</feature>
<organism evidence="9 10">
    <name type="scientific">Candidatus Faecalibacterium gallistercoris</name>
    <dbReference type="NCBI Taxonomy" id="2838579"/>
    <lineage>
        <taxon>Bacteria</taxon>
        <taxon>Bacillati</taxon>
        <taxon>Bacillota</taxon>
        <taxon>Clostridia</taxon>
        <taxon>Eubacteriales</taxon>
        <taxon>Oscillospiraceae</taxon>
        <taxon>Faecalibacterium</taxon>
    </lineage>
</organism>
<keyword evidence="6" id="KW-0408">Iron</keyword>
<gene>
    <name evidence="9" type="ORF">H9725_01290</name>
</gene>
<evidence type="ECO:0000256" key="5">
    <source>
        <dbReference type="ARBA" id="ARBA00022723"/>
    </source>
</evidence>
<protein>
    <recommendedName>
        <fullName evidence="3">Ferredoxin</fullName>
    </recommendedName>
</protein>
<comment type="cofactor">
    <cofactor evidence="1">
        <name>[4Fe-4S] cluster</name>
        <dbReference type="ChEBI" id="CHEBI:49883"/>
    </cofactor>
</comment>
<dbReference type="EMBL" id="DXBJ01000008">
    <property type="protein sequence ID" value="HIZ57216.1"/>
    <property type="molecule type" value="Genomic_DNA"/>
</dbReference>
<dbReference type="Pfam" id="PF13237">
    <property type="entry name" value="Fer4_10"/>
    <property type="match status" value="1"/>
</dbReference>
<dbReference type="InterPro" id="IPR017900">
    <property type="entry name" value="4Fe4S_Fe_S_CS"/>
</dbReference>
<dbReference type="GO" id="GO:0046872">
    <property type="term" value="F:metal ion binding"/>
    <property type="evidence" value="ECO:0007669"/>
    <property type="project" value="UniProtKB-KW"/>
</dbReference>
<name>A0A9D2FEJ2_9FIRM</name>
<dbReference type="AlphaFoldDB" id="A0A9D2FEJ2"/>
<reference evidence="9" key="2">
    <citation type="submission" date="2021-04" db="EMBL/GenBank/DDBJ databases">
        <authorList>
            <person name="Gilroy R."/>
        </authorList>
    </citation>
    <scope>NUCLEOTIDE SEQUENCE</scope>
    <source>
        <strain evidence="9">ChiBcec16-3735</strain>
    </source>
</reference>
<comment type="caution">
    <text evidence="9">The sequence shown here is derived from an EMBL/GenBank/DDBJ whole genome shotgun (WGS) entry which is preliminary data.</text>
</comment>
<evidence type="ECO:0000256" key="4">
    <source>
        <dbReference type="ARBA" id="ARBA00022485"/>
    </source>
</evidence>
<dbReference type="SUPFAM" id="SSF54862">
    <property type="entry name" value="4Fe-4S ferredoxins"/>
    <property type="match status" value="1"/>
</dbReference>
<dbReference type="PANTHER" id="PTHR24960">
    <property type="entry name" value="PHOTOSYSTEM I IRON-SULFUR CENTER-RELATED"/>
    <property type="match status" value="1"/>
</dbReference>
<accession>A0A9D2FEJ2</accession>
<comment type="function">
    <text evidence="2">Ferredoxins are iron-sulfur proteins that transfer electrons in a wide variety of metabolic reactions.</text>
</comment>
<sequence>MVFYFTGTGNSLYIAQQLEPDPVSIPQVMARRELAFEAEAIGVVAPVYGHEVPPMVKEFLHKAAFRTGYFYMVLTYGNRHGGAAELAAGLCRQCGIQPAYINVIQMVDNWLPAFDMEEQKQLDKQIDSQLAAIQGDVRARRRWIAPASAQDRAAHQEFLNRMSQLPPDAWQHLLRVTEDCVGCGICQQVCPSGSIRVENGRAVHTPGRCQTCLACIHACPHRAIQLTVPEKNPQARYRNEHISLQEIIQANHQA</sequence>
<feature type="domain" description="4Fe-4S ferredoxin-type" evidence="8">
    <location>
        <begin position="171"/>
        <end position="200"/>
    </location>
</feature>
<keyword evidence="5" id="KW-0479">Metal-binding</keyword>
<dbReference type="InterPro" id="IPR050157">
    <property type="entry name" value="PSI_iron-sulfur_center"/>
</dbReference>
<dbReference type="SUPFAM" id="SSF52218">
    <property type="entry name" value="Flavoproteins"/>
    <property type="match status" value="1"/>
</dbReference>
<dbReference type="GO" id="GO:0051539">
    <property type="term" value="F:4 iron, 4 sulfur cluster binding"/>
    <property type="evidence" value="ECO:0007669"/>
    <property type="project" value="UniProtKB-KW"/>
</dbReference>
<evidence type="ECO:0000256" key="2">
    <source>
        <dbReference type="ARBA" id="ARBA00003532"/>
    </source>
</evidence>
<evidence type="ECO:0000256" key="1">
    <source>
        <dbReference type="ARBA" id="ARBA00001966"/>
    </source>
</evidence>
<dbReference type="PROSITE" id="PS51379">
    <property type="entry name" value="4FE4S_FER_2"/>
    <property type="match status" value="2"/>
</dbReference>
<dbReference type="Gene3D" id="3.30.70.20">
    <property type="match status" value="1"/>
</dbReference>
<dbReference type="InterPro" id="IPR029039">
    <property type="entry name" value="Flavoprotein-like_sf"/>
</dbReference>
<evidence type="ECO:0000313" key="10">
    <source>
        <dbReference type="Proteomes" id="UP000824065"/>
    </source>
</evidence>
<dbReference type="InterPro" id="IPR017896">
    <property type="entry name" value="4Fe4S_Fe-S-bd"/>
</dbReference>
<evidence type="ECO:0000256" key="7">
    <source>
        <dbReference type="ARBA" id="ARBA00023014"/>
    </source>
</evidence>
<keyword evidence="4" id="KW-0004">4Fe-4S</keyword>
<dbReference type="PROSITE" id="PS00198">
    <property type="entry name" value="4FE4S_FER_1"/>
    <property type="match status" value="2"/>
</dbReference>
<keyword evidence="7" id="KW-0411">Iron-sulfur</keyword>
<proteinExistence type="predicted"/>
<dbReference type="PANTHER" id="PTHR24960:SF79">
    <property type="entry name" value="PHOTOSYSTEM I IRON-SULFUR CENTER"/>
    <property type="match status" value="1"/>
</dbReference>
<dbReference type="NCBIfam" id="NF038196">
    <property type="entry name" value="ferrodoxin_EFR1"/>
    <property type="match status" value="1"/>
</dbReference>